<dbReference type="SUPFAM" id="SSF53613">
    <property type="entry name" value="Ribokinase-like"/>
    <property type="match status" value="1"/>
</dbReference>
<evidence type="ECO:0000256" key="7">
    <source>
        <dbReference type="ARBA" id="ARBA00022958"/>
    </source>
</evidence>
<reference evidence="11 12" key="1">
    <citation type="submission" date="2023-04" db="EMBL/GenBank/DDBJ databases">
        <title>Complete genome sequence of Alisedimentitalea scapharcae.</title>
        <authorList>
            <person name="Rong J.-C."/>
            <person name="Yi M.-L."/>
            <person name="Zhao Q."/>
        </authorList>
    </citation>
    <scope>NUCLEOTIDE SEQUENCE [LARGE SCALE GENOMIC DNA]</scope>
    <source>
        <strain evidence="11 12">KCTC 42119</strain>
    </source>
</reference>
<feature type="domain" description="Carbohydrate kinase PfkB" evidence="10">
    <location>
        <begin position="6"/>
        <end position="280"/>
    </location>
</feature>
<evidence type="ECO:0000256" key="8">
    <source>
        <dbReference type="ARBA" id="ARBA00023277"/>
    </source>
</evidence>
<dbReference type="EMBL" id="CP123584">
    <property type="protein sequence ID" value="WZK89231.1"/>
    <property type="molecule type" value="Genomic_DNA"/>
</dbReference>
<accession>A0ABZ2XT20</accession>
<comment type="catalytic activity">
    <reaction evidence="9">
        <text>D-ribose + ATP = D-ribose 5-phosphate + ADP + H(+)</text>
        <dbReference type="Rhea" id="RHEA:13697"/>
        <dbReference type="ChEBI" id="CHEBI:15378"/>
        <dbReference type="ChEBI" id="CHEBI:30616"/>
        <dbReference type="ChEBI" id="CHEBI:47013"/>
        <dbReference type="ChEBI" id="CHEBI:78346"/>
        <dbReference type="ChEBI" id="CHEBI:456216"/>
        <dbReference type="EC" id="2.7.1.15"/>
    </reaction>
</comment>
<dbReference type="RefSeq" id="WP_406647307.1">
    <property type="nucleotide sequence ID" value="NZ_CP123584.1"/>
</dbReference>
<feature type="binding site" evidence="9">
    <location>
        <begin position="10"/>
        <end position="12"/>
    </location>
    <ligand>
        <name>substrate</name>
    </ligand>
</feature>
<evidence type="ECO:0000313" key="12">
    <source>
        <dbReference type="Proteomes" id="UP001623232"/>
    </source>
</evidence>
<dbReference type="Proteomes" id="UP001623232">
    <property type="component" value="Chromosome"/>
</dbReference>
<gene>
    <name evidence="9" type="primary">rbsK</name>
    <name evidence="11" type="ORF">QEZ52_01375</name>
</gene>
<keyword evidence="12" id="KW-1185">Reference proteome</keyword>
<dbReference type="PANTHER" id="PTHR10584">
    <property type="entry name" value="SUGAR KINASE"/>
    <property type="match status" value="1"/>
</dbReference>
<keyword evidence="8 9" id="KW-0119">Carbohydrate metabolism</keyword>
<feature type="binding site" evidence="9">
    <location>
        <position position="179"/>
    </location>
    <ligand>
        <name>ATP</name>
        <dbReference type="ChEBI" id="CHEBI:30616"/>
    </ligand>
</feature>
<comment type="cofactor">
    <cofactor evidence="9">
        <name>Mg(2+)</name>
        <dbReference type="ChEBI" id="CHEBI:18420"/>
    </cofactor>
    <text evidence="9">Requires a divalent cation, most likely magnesium in vivo, as an electrophilic catalyst to aid phosphoryl group transfer. It is the chelate of the metal and the nucleotide that is the actual substrate.</text>
</comment>
<feature type="binding site" evidence="9">
    <location>
        <position position="235"/>
    </location>
    <ligand>
        <name>K(+)</name>
        <dbReference type="ChEBI" id="CHEBI:29103"/>
    </ligand>
</feature>
<keyword evidence="7 9" id="KW-0630">Potassium</keyword>
<keyword evidence="3 9" id="KW-0547">Nucleotide-binding</keyword>
<evidence type="ECO:0000256" key="9">
    <source>
        <dbReference type="HAMAP-Rule" id="MF_01987"/>
    </source>
</evidence>
<dbReference type="InterPro" id="IPR011877">
    <property type="entry name" value="Ribokinase"/>
</dbReference>
<dbReference type="InterPro" id="IPR011611">
    <property type="entry name" value="PfkB_dom"/>
</dbReference>
<dbReference type="InterPro" id="IPR029056">
    <property type="entry name" value="Ribokinase-like"/>
</dbReference>
<protein>
    <recommendedName>
        <fullName evidence="9">Ribokinase</fullName>
        <shortName evidence="9">RK</shortName>
        <ecNumber evidence="9">2.7.1.15</ecNumber>
    </recommendedName>
</protein>
<comment type="function">
    <text evidence="9">Catalyzes the phosphorylation of ribose at O-5 in a reaction requiring ATP and magnesium. The resulting D-ribose-5-phosphate can then be used either for sythesis of nucleotides, histidine, and tryptophan, or as a component of the pentose phosphate pathway.</text>
</comment>
<feature type="binding site" evidence="9">
    <location>
        <position position="272"/>
    </location>
    <ligand>
        <name>K(+)</name>
        <dbReference type="ChEBI" id="CHEBI:29103"/>
    </ligand>
</feature>
<feature type="binding site" evidence="9">
    <location>
        <position position="263"/>
    </location>
    <ligand>
        <name>ATP</name>
        <dbReference type="ChEBI" id="CHEBI:30616"/>
    </ligand>
</feature>
<evidence type="ECO:0000313" key="11">
    <source>
        <dbReference type="EMBL" id="WZK89231.1"/>
    </source>
</evidence>
<keyword evidence="5 9" id="KW-0067">ATP-binding</keyword>
<dbReference type="CDD" id="cd01174">
    <property type="entry name" value="ribokinase"/>
    <property type="match status" value="1"/>
</dbReference>
<keyword evidence="6 9" id="KW-0460">Magnesium</keyword>
<comment type="similarity">
    <text evidence="9">Belongs to the carbohydrate kinase PfkB family. Ribokinase subfamily.</text>
</comment>
<feature type="active site" description="Proton acceptor" evidence="9">
    <location>
        <position position="239"/>
    </location>
</feature>
<feature type="binding site" evidence="9">
    <location>
        <begin position="38"/>
        <end position="42"/>
    </location>
    <ligand>
        <name>substrate</name>
    </ligand>
</feature>
<sequence>MAIWNLGSINADMVYTMPHLPTAGETLAATELDQFLGGKGANMSVAAARAGSLAHHIGAVGPDGKWAVDRLTEYGVDTRHIAQIDVPTGHAIIAVDQQGENQIILYSGANQKIDQNSLKQALTQANAGDILVMQNETNLQVDAARMARGLGLKVCYAAAPFDEVAVQAVLPYLDFLILNQVEAAQLERSTGKTPDALGVSDVIMTLGARGARHIDGNTGVIHDIPALPVTAVDTTGAGDTFTGYILSGLDRGLPMVNAMAQANRAAALMVTRHGTADVIPDLKDVLDARF</sequence>
<keyword evidence="2 9" id="KW-0479">Metal-binding</keyword>
<feature type="binding site" evidence="9">
    <location>
        <position position="239"/>
    </location>
    <ligand>
        <name>substrate</name>
    </ligand>
</feature>
<evidence type="ECO:0000256" key="4">
    <source>
        <dbReference type="ARBA" id="ARBA00022777"/>
    </source>
</evidence>
<comment type="activity regulation">
    <text evidence="9">Activated by a monovalent cation that binds near, but not in, the active site. The most likely occupant of the site in vivo is potassium. Ion binding induces a conformational change that may alter substrate affinity.</text>
</comment>
<feature type="binding site" evidence="9">
    <location>
        <position position="274"/>
    </location>
    <ligand>
        <name>K(+)</name>
        <dbReference type="ChEBI" id="CHEBI:29103"/>
    </ligand>
</feature>
<evidence type="ECO:0000256" key="2">
    <source>
        <dbReference type="ARBA" id="ARBA00022723"/>
    </source>
</evidence>
<name>A0ABZ2XT20_9RHOB</name>
<dbReference type="HAMAP" id="MF_01987">
    <property type="entry name" value="Ribokinase"/>
    <property type="match status" value="1"/>
</dbReference>
<evidence type="ECO:0000256" key="5">
    <source>
        <dbReference type="ARBA" id="ARBA00022840"/>
    </source>
</evidence>
<evidence type="ECO:0000259" key="10">
    <source>
        <dbReference type="Pfam" id="PF00294"/>
    </source>
</evidence>
<dbReference type="GO" id="GO:0004747">
    <property type="term" value="F:ribokinase activity"/>
    <property type="evidence" value="ECO:0007669"/>
    <property type="project" value="UniProtKB-EC"/>
</dbReference>
<keyword evidence="9" id="KW-0963">Cytoplasm</keyword>
<comment type="caution">
    <text evidence="9">Lacks conserved residue(s) required for the propagation of feature annotation.</text>
</comment>
<organism evidence="11 12">
    <name type="scientific">Aliisedimentitalea scapharcae</name>
    <dbReference type="NCBI Taxonomy" id="1524259"/>
    <lineage>
        <taxon>Bacteria</taxon>
        <taxon>Pseudomonadati</taxon>
        <taxon>Pseudomonadota</taxon>
        <taxon>Alphaproteobacteria</taxon>
        <taxon>Rhodobacterales</taxon>
        <taxon>Roseobacteraceae</taxon>
        <taxon>Aliisedimentitalea</taxon>
    </lineage>
</organism>
<feature type="binding site" evidence="9">
    <location>
        <begin position="238"/>
        <end position="239"/>
    </location>
    <ligand>
        <name>ATP</name>
        <dbReference type="ChEBI" id="CHEBI:30616"/>
    </ligand>
</feature>
<proteinExistence type="inferred from homology"/>
<dbReference type="Gene3D" id="3.40.1190.20">
    <property type="match status" value="1"/>
</dbReference>
<evidence type="ECO:0000256" key="1">
    <source>
        <dbReference type="ARBA" id="ARBA00022679"/>
    </source>
</evidence>
<evidence type="ECO:0000256" key="3">
    <source>
        <dbReference type="ARBA" id="ARBA00022741"/>
    </source>
</evidence>
<dbReference type="EC" id="2.7.1.15" evidence="9"/>
<evidence type="ECO:0000256" key="6">
    <source>
        <dbReference type="ARBA" id="ARBA00022842"/>
    </source>
</evidence>
<comment type="subcellular location">
    <subcellularLocation>
        <location evidence="9">Cytoplasm</location>
    </subcellularLocation>
</comment>
<feature type="binding site" evidence="9">
    <location>
        <position position="233"/>
    </location>
    <ligand>
        <name>K(+)</name>
        <dbReference type="ChEBI" id="CHEBI:29103"/>
    </ligand>
</feature>
<dbReference type="InterPro" id="IPR002139">
    <property type="entry name" value="Ribo/fructo_kinase"/>
</dbReference>
<keyword evidence="1 9" id="KW-0808">Transferase</keyword>
<feature type="binding site" evidence="9">
    <location>
        <position position="269"/>
    </location>
    <ligand>
        <name>K(+)</name>
        <dbReference type="ChEBI" id="CHEBI:29103"/>
    </ligand>
</feature>
<feature type="binding site" evidence="9">
    <location>
        <begin position="205"/>
        <end position="210"/>
    </location>
    <ligand>
        <name>ATP</name>
        <dbReference type="ChEBI" id="CHEBI:30616"/>
    </ligand>
</feature>
<feature type="binding site" evidence="9">
    <location>
        <position position="136"/>
    </location>
    <ligand>
        <name>substrate</name>
    </ligand>
</feature>
<keyword evidence="4 9" id="KW-0418">Kinase</keyword>
<dbReference type="PRINTS" id="PR00990">
    <property type="entry name" value="RIBOKINASE"/>
</dbReference>
<dbReference type="PANTHER" id="PTHR10584:SF166">
    <property type="entry name" value="RIBOKINASE"/>
    <property type="match status" value="1"/>
</dbReference>
<comment type="subunit">
    <text evidence="9">Homodimer.</text>
</comment>
<dbReference type="Pfam" id="PF00294">
    <property type="entry name" value="PfkB"/>
    <property type="match status" value="1"/>
</dbReference>
<comment type="pathway">
    <text evidence="9">Carbohydrate metabolism; D-ribose degradation; D-ribose 5-phosphate from beta-D-ribopyranose: step 2/2.</text>
</comment>